<dbReference type="Proteomes" id="UP000279833">
    <property type="component" value="Unassembled WGS sequence"/>
</dbReference>
<dbReference type="AlphaFoldDB" id="A0A183JTZ3"/>
<feature type="transmembrane region" description="Helical" evidence="1">
    <location>
        <begin position="17"/>
        <end position="41"/>
    </location>
</feature>
<keyword evidence="1" id="KW-1133">Transmembrane helix</keyword>
<name>A0A183JTZ3_9TREM</name>
<accession>A0A183JTZ3</accession>
<sequence length="52" mass="5825">MQFDDLRNVCLIHFHHLFLISSLAGIWSATLPLPILVFTSASEPPCLSMMLP</sequence>
<protein>
    <submittedName>
        <fullName evidence="2 4">Uncharacterized protein</fullName>
    </submittedName>
</protein>
<dbReference type="WBParaSite" id="SCUD_0000618301-mRNA-1">
    <property type="protein sequence ID" value="SCUD_0000618301-mRNA-1"/>
    <property type="gene ID" value="SCUD_0000618301"/>
</dbReference>
<evidence type="ECO:0000313" key="3">
    <source>
        <dbReference type="Proteomes" id="UP000279833"/>
    </source>
</evidence>
<organism evidence="4">
    <name type="scientific">Schistosoma curassoni</name>
    <dbReference type="NCBI Taxonomy" id="6186"/>
    <lineage>
        <taxon>Eukaryota</taxon>
        <taxon>Metazoa</taxon>
        <taxon>Spiralia</taxon>
        <taxon>Lophotrochozoa</taxon>
        <taxon>Platyhelminthes</taxon>
        <taxon>Trematoda</taxon>
        <taxon>Digenea</taxon>
        <taxon>Strigeidida</taxon>
        <taxon>Schistosomatoidea</taxon>
        <taxon>Schistosomatidae</taxon>
        <taxon>Schistosoma</taxon>
    </lineage>
</organism>
<keyword evidence="3" id="KW-1185">Reference proteome</keyword>
<reference evidence="4" key="1">
    <citation type="submission" date="2016-06" db="UniProtKB">
        <authorList>
            <consortium name="WormBaseParasite"/>
        </authorList>
    </citation>
    <scope>IDENTIFICATION</scope>
</reference>
<evidence type="ECO:0000256" key="1">
    <source>
        <dbReference type="SAM" id="Phobius"/>
    </source>
</evidence>
<dbReference type="EMBL" id="UZAK01012508">
    <property type="protein sequence ID" value="VDP01552.1"/>
    <property type="molecule type" value="Genomic_DNA"/>
</dbReference>
<keyword evidence="1" id="KW-0812">Transmembrane</keyword>
<proteinExistence type="predicted"/>
<gene>
    <name evidence="2" type="ORF">SCUD_LOCUS6182</name>
</gene>
<reference evidence="2 3" key="2">
    <citation type="submission" date="2018-11" db="EMBL/GenBank/DDBJ databases">
        <authorList>
            <consortium name="Pathogen Informatics"/>
        </authorList>
    </citation>
    <scope>NUCLEOTIDE SEQUENCE [LARGE SCALE GENOMIC DNA]</scope>
    <source>
        <strain evidence="2">Dakar</strain>
        <strain evidence="3">Dakar, Senegal</strain>
    </source>
</reference>
<evidence type="ECO:0000313" key="4">
    <source>
        <dbReference type="WBParaSite" id="SCUD_0000618301-mRNA-1"/>
    </source>
</evidence>
<evidence type="ECO:0000313" key="2">
    <source>
        <dbReference type="EMBL" id="VDP01552.1"/>
    </source>
</evidence>
<keyword evidence="1" id="KW-0472">Membrane</keyword>